<feature type="transmembrane region" description="Helical" evidence="6">
    <location>
        <begin position="326"/>
        <end position="349"/>
    </location>
</feature>
<feature type="transmembrane region" description="Helical" evidence="6">
    <location>
        <begin position="232"/>
        <end position="254"/>
    </location>
</feature>
<dbReference type="GO" id="GO:0022857">
    <property type="term" value="F:transmembrane transporter activity"/>
    <property type="evidence" value="ECO:0007669"/>
    <property type="project" value="InterPro"/>
</dbReference>
<dbReference type="KEGG" id="cma:Cmaq_1708"/>
<keyword evidence="4 6" id="KW-1133">Transmembrane helix</keyword>
<feature type="transmembrane region" description="Helical" evidence="6">
    <location>
        <begin position="470"/>
        <end position="497"/>
    </location>
</feature>
<evidence type="ECO:0000256" key="3">
    <source>
        <dbReference type="ARBA" id="ARBA00022692"/>
    </source>
</evidence>
<evidence type="ECO:0000256" key="6">
    <source>
        <dbReference type="SAM" id="Phobius"/>
    </source>
</evidence>
<dbReference type="STRING" id="397948.Cmaq_1708"/>
<feature type="transmembrane region" description="Helical" evidence="6">
    <location>
        <begin position="54"/>
        <end position="74"/>
    </location>
</feature>
<dbReference type="InterPro" id="IPR002293">
    <property type="entry name" value="AA/rel_permease1"/>
</dbReference>
<proteinExistence type="predicted"/>
<feature type="transmembrane region" description="Helical" evidence="6">
    <location>
        <begin position="266"/>
        <end position="287"/>
    </location>
</feature>
<comment type="subcellular location">
    <subcellularLocation>
        <location evidence="1">Cell membrane</location>
        <topology evidence="1">Multi-pass membrane protein</topology>
    </subcellularLocation>
</comment>
<feature type="transmembrane region" description="Helical" evidence="6">
    <location>
        <begin position="110"/>
        <end position="132"/>
    </location>
</feature>
<dbReference type="HOGENOM" id="CLU_034270_0_0_2"/>
<dbReference type="Pfam" id="PF13520">
    <property type="entry name" value="AA_permease_2"/>
    <property type="match status" value="1"/>
</dbReference>
<feature type="transmembrane region" description="Helical" evidence="6">
    <location>
        <begin position="418"/>
        <end position="438"/>
    </location>
</feature>
<name>A8MAF4_CALMQ</name>
<dbReference type="RefSeq" id="WP_012186750.1">
    <property type="nucleotide sequence ID" value="NC_009954.1"/>
</dbReference>
<keyword evidence="5 6" id="KW-0472">Membrane</keyword>
<sequence length="522" mass="57018">MGGKPNLFLRQSSGLVREVGPLAALLMNTAYITYQSGYLLLISSIVNFPFGNPILALILGFITFAPMAYLINFIGSTYYRTASDYVFMSRNLEPRIGFASLLMFTVDQMFFNAVSMVFALTTALGPSLYAIAVSLGDKGLVNVANLVTSNPVVIFTVGAIMLAVIILINMVSVKAGKYLSSAISLIATVTFILTMIILYLYGGELPTVINSIAPGFYGKAIEADLSLPKGNVIYGTIALLPYMAYIFPYTNFIITIGGEVKREAGTVPLAVIGTYVLITVLVGFGLWATIGGLGLNFINGAFAVYYGLVPNVSWPSNMPPPYPPALAILLIKNPVMQWIIAIGSLTWYINSPSTIVLQIARYLFAMSFDRILPGFIAYVNPRTHTPVIAHGLDLAISLIIMYLYVFSVIPALSATMDISTVVTILMYFIILSITAVAYGVKRRNTLITIIGLYLTGYFTWVSYMEVSNPLVYLFTPITSALIFAFFIAVFAAGVIIFEVARYIRARREGIDLMITFKEIPPE</sequence>
<keyword evidence="3 6" id="KW-0812">Transmembrane</keyword>
<evidence type="ECO:0000313" key="8">
    <source>
        <dbReference type="Proteomes" id="UP000001137"/>
    </source>
</evidence>
<dbReference type="PANTHER" id="PTHR42770">
    <property type="entry name" value="AMINO ACID TRANSPORTER-RELATED"/>
    <property type="match status" value="1"/>
</dbReference>
<evidence type="ECO:0000256" key="5">
    <source>
        <dbReference type="ARBA" id="ARBA00023136"/>
    </source>
</evidence>
<accession>A8MAF4</accession>
<feature type="transmembrane region" description="Helical" evidence="6">
    <location>
        <begin position="21"/>
        <end position="42"/>
    </location>
</feature>
<protein>
    <submittedName>
        <fullName evidence="7">Amino acid permease-associated region</fullName>
    </submittedName>
</protein>
<evidence type="ECO:0000256" key="2">
    <source>
        <dbReference type="ARBA" id="ARBA00022475"/>
    </source>
</evidence>
<dbReference type="GO" id="GO:0005886">
    <property type="term" value="C:plasma membrane"/>
    <property type="evidence" value="ECO:0007669"/>
    <property type="project" value="UniProtKB-SubCell"/>
</dbReference>
<dbReference type="PIRSF" id="PIRSF006060">
    <property type="entry name" value="AA_transporter"/>
    <property type="match status" value="1"/>
</dbReference>
<feature type="transmembrane region" description="Helical" evidence="6">
    <location>
        <begin position="445"/>
        <end position="464"/>
    </location>
</feature>
<dbReference type="Proteomes" id="UP000001137">
    <property type="component" value="Chromosome"/>
</dbReference>
<organism evidence="7 8">
    <name type="scientific">Caldivirga maquilingensis (strain ATCC 700844 / DSM 13496 / JCM 10307 / IC-167)</name>
    <dbReference type="NCBI Taxonomy" id="397948"/>
    <lineage>
        <taxon>Archaea</taxon>
        <taxon>Thermoproteota</taxon>
        <taxon>Thermoprotei</taxon>
        <taxon>Thermoproteales</taxon>
        <taxon>Thermoproteaceae</taxon>
        <taxon>Caldivirga</taxon>
    </lineage>
</organism>
<dbReference type="EMBL" id="CP000852">
    <property type="protein sequence ID" value="ABW02531.1"/>
    <property type="molecule type" value="Genomic_DNA"/>
</dbReference>
<evidence type="ECO:0000256" key="4">
    <source>
        <dbReference type="ARBA" id="ARBA00022989"/>
    </source>
</evidence>
<keyword evidence="8" id="KW-1185">Reference proteome</keyword>
<evidence type="ECO:0000313" key="7">
    <source>
        <dbReference type="EMBL" id="ABW02531.1"/>
    </source>
</evidence>
<keyword evidence="2" id="KW-1003">Cell membrane</keyword>
<dbReference type="Gene3D" id="1.20.1740.10">
    <property type="entry name" value="Amino acid/polyamine transporter I"/>
    <property type="match status" value="1"/>
</dbReference>
<dbReference type="AlphaFoldDB" id="A8MAF4"/>
<dbReference type="InterPro" id="IPR050367">
    <property type="entry name" value="APC_superfamily"/>
</dbReference>
<dbReference type="OrthoDB" id="41793at2157"/>
<dbReference type="PANTHER" id="PTHR42770:SF7">
    <property type="entry name" value="MEMBRANE PROTEIN"/>
    <property type="match status" value="1"/>
</dbReference>
<dbReference type="GeneID" id="5708495"/>
<feature type="transmembrane region" description="Helical" evidence="6">
    <location>
        <begin position="178"/>
        <end position="201"/>
    </location>
</feature>
<dbReference type="eggNOG" id="arCOG03466">
    <property type="taxonomic scope" value="Archaea"/>
</dbReference>
<reference evidence="7 8" key="1">
    <citation type="submission" date="2007-10" db="EMBL/GenBank/DDBJ databases">
        <title>Complete sequence of Caldivirga maquilingensis IC-167.</title>
        <authorList>
            <consortium name="US DOE Joint Genome Institute"/>
            <person name="Copeland A."/>
            <person name="Lucas S."/>
            <person name="Lapidus A."/>
            <person name="Barry K."/>
            <person name="Glavina del Rio T."/>
            <person name="Dalin E."/>
            <person name="Tice H."/>
            <person name="Pitluck S."/>
            <person name="Saunders E."/>
            <person name="Brettin T."/>
            <person name="Bruce D."/>
            <person name="Detter J.C."/>
            <person name="Han C."/>
            <person name="Schmutz J."/>
            <person name="Larimer F."/>
            <person name="Land M."/>
            <person name="Hauser L."/>
            <person name="Kyrpides N."/>
            <person name="Ivanova N."/>
            <person name="Biddle J.F."/>
            <person name="Zhang Z."/>
            <person name="Fitz-Gibbon S.T."/>
            <person name="Lowe T.M."/>
            <person name="Saltikov C."/>
            <person name="House C.H."/>
            <person name="Richardson P."/>
        </authorList>
    </citation>
    <scope>NUCLEOTIDE SEQUENCE [LARGE SCALE GENOMIC DNA]</scope>
    <source>
        <strain evidence="8">ATCC 700844 / DSM 13496 / JCM 10307 / IC-167</strain>
    </source>
</reference>
<feature type="transmembrane region" description="Helical" evidence="6">
    <location>
        <begin position="391"/>
        <end position="412"/>
    </location>
</feature>
<gene>
    <name evidence="7" type="ordered locus">Cmaq_1708</name>
</gene>
<evidence type="ECO:0000256" key="1">
    <source>
        <dbReference type="ARBA" id="ARBA00004651"/>
    </source>
</evidence>
<feature type="transmembrane region" description="Helical" evidence="6">
    <location>
        <begin position="152"/>
        <end position="171"/>
    </location>
</feature>